<dbReference type="GO" id="GO:0006979">
    <property type="term" value="P:response to oxidative stress"/>
    <property type="evidence" value="ECO:0007669"/>
    <property type="project" value="InterPro"/>
</dbReference>
<dbReference type="PANTHER" id="PTHR11475:SF4">
    <property type="entry name" value="CHORION PEROXIDASE"/>
    <property type="match status" value="1"/>
</dbReference>
<proteinExistence type="predicted"/>
<evidence type="ECO:0000256" key="2">
    <source>
        <dbReference type="ARBA" id="ARBA00022525"/>
    </source>
</evidence>
<evidence type="ECO:0000256" key="1">
    <source>
        <dbReference type="ARBA" id="ARBA00004613"/>
    </source>
</evidence>
<evidence type="ECO:0008006" key="7">
    <source>
        <dbReference type="Google" id="ProtNLM"/>
    </source>
</evidence>
<dbReference type="EMBL" id="AP026866">
    <property type="protein sequence ID" value="BDS06844.1"/>
    <property type="molecule type" value="Genomic_DNA"/>
</dbReference>
<evidence type="ECO:0000313" key="6">
    <source>
        <dbReference type="EMBL" id="BDS06844.1"/>
    </source>
</evidence>
<evidence type="ECO:0000256" key="4">
    <source>
        <dbReference type="SAM" id="MobiDB-lite"/>
    </source>
</evidence>
<dbReference type="PANTHER" id="PTHR11475">
    <property type="entry name" value="OXIDASE/PEROXIDASE"/>
    <property type="match status" value="1"/>
</dbReference>
<dbReference type="GO" id="GO:0020037">
    <property type="term" value="F:heme binding"/>
    <property type="evidence" value="ECO:0007669"/>
    <property type="project" value="InterPro"/>
</dbReference>
<dbReference type="SUPFAM" id="SSF48113">
    <property type="entry name" value="Heme-dependent peroxidases"/>
    <property type="match status" value="1"/>
</dbReference>
<dbReference type="InterPro" id="IPR010255">
    <property type="entry name" value="Haem_peroxidase_sf"/>
</dbReference>
<dbReference type="InterPro" id="IPR019791">
    <property type="entry name" value="Haem_peroxidase_animal"/>
</dbReference>
<organism evidence="6">
    <name type="scientific">Oceaniferula spumae</name>
    <dbReference type="NCBI Taxonomy" id="2979115"/>
    <lineage>
        <taxon>Bacteria</taxon>
        <taxon>Pseudomonadati</taxon>
        <taxon>Verrucomicrobiota</taxon>
        <taxon>Verrucomicrobiia</taxon>
        <taxon>Verrucomicrobiales</taxon>
        <taxon>Verrucomicrobiaceae</taxon>
        <taxon>Oceaniferula</taxon>
    </lineage>
</organism>
<dbReference type="Gene3D" id="1.10.640.10">
    <property type="entry name" value="Haem peroxidase domain superfamily, animal type"/>
    <property type="match status" value="1"/>
</dbReference>
<evidence type="ECO:0000256" key="5">
    <source>
        <dbReference type="SAM" id="SignalP"/>
    </source>
</evidence>
<sequence>MKTKTTILLLLSGLATVSAQEEAADKEKHRRPPIIPRSMKRPDAPEQNVREREARNPEKGTQEVRTIDGSGNNLRNLLWGAAHQPVIRLFGNAYADGANSPAGAERPSAREISNAVAAQSESILNKRGASDFLWQWGQFLDHDIVETPTVDPAEEFNISVPAGDPWFDPAGTGEAYIPLNRSLYEEVDGIREQINAITAYIDASQVYGSDDVRATALRRNDGSGKLNTTPSDHGDLLPYNLGGFENAGDGAEYFLAGDVRANEQVGLTALHTLFVREHNHWAGKYAEENPDATDEEVYQFARKIVAAEMQAITYREFLPILLGPRAIPPYDGYKPEVRADISNEFGGASYRVGHTLISPDLLRLDADGNEIEAGSLSLAGAFFNPAATEEEGIAATLRGLASQQCQELDHMIVDELRNFLFGPPGSGGLDLASLNIQRGRDHGLVSYNDAREKLKMPPVRRYEDISHDAAERLENAYETPEDLDLWITGLCEPAVPEAMVGPVFHKILRDQFIRLRDGDRFYYKHSMTPEMIEFIEQQTLAVIIRRNTEIEDEISDNVFLVDGAAEVPELRDRNKPDSGGRERKRRR</sequence>
<comment type="subcellular location">
    <subcellularLocation>
        <location evidence="1">Secreted</location>
    </subcellularLocation>
</comment>
<protein>
    <recommendedName>
        <fullName evidence="7">Peroxidase</fullName>
    </recommendedName>
</protein>
<feature type="chain" id="PRO_5043366888" description="Peroxidase" evidence="5">
    <location>
        <begin position="24"/>
        <end position="587"/>
    </location>
</feature>
<keyword evidence="5" id="KW-0732">Signal</keyword>
<dbReference type="InterPro" id="IPR037120">
    <property type="entry name" value="Haem_peroxidase_sf_animal"/>
</dbReference>
<dbReference type="KEGG" id="osu:NT6N_18840"/>
<reference evidence="6" key="1">
    <citation type="submission" date="2024-07" db="EMBL/GenBank/DDBJ databases">
        <title>Complete genome sequence of Verrucomicrobiaceae bacterium NT6N.</title>
        <authorList>
            <person name="Huang C."/>
            <person name="Takami H."/>
            <person name="Hamasaki K."/>
        </authorList>
    </citation>
    <scope>NUCLEOTIDE SEQUENCE</scope>
    <source>
        <strain evidence="6">NT6N</strain>
    </source>
</reference>
<dbReference type="PRINTS" id="PR00457">
    <property type="entry name" value="ANPEROXIDASE"/>
</dbReference>
<feature type="region of interest" description="Disordered" evidence="4">
    <location>
        <begin position="21"/>
        <end position="69"/>
    </location>
</feature>
<feature type="signal peptide" evidence="5">
    <location>
        <begin position="1"/>
        <end position="23"/>
    </location>
</feature>
<evidence type="ECO:0000256" key="3">
    <source>
        <dbReference type="ARBA" id="ARBA00023180"/>
    </source>
</evidence>
<dbReference type="CDD" id="cd09822">
    <property type="entry name" value="peroxinectin_like_bacterial"/>
    <property type="match status" value="1"/>
</dbReference>
<name>A0AAT9FLM8_9BACT</name>
<keyword evidence="3" id="KW-0325">Glycoprotein</keyword>
<dbReference type="GO" id="GO:0005576">
    <property type="term" value="C:extracellular region"/>
    <property type="evidence" value="ECO:0007669"/>
    <property type="project" value="UniProtKB-SubCell"/>
</dbReference>
<dbReference type="AlphaFoldDB" id="A0AAT9FLM8"/>
<dbReference type="GO" id="GO:0004601">
    <property type="term" value="F:peroxidase activity"/>
    <property type="evidence" value="ECO:0007669"/>
    <property type="project" value="InterPro"/>
</dbReference>
<accession>A0AAT9FLM8</accession>
<dbReference type="PROSITE" id="PS50292">
    <property type="entry name" value="PEROXIDASE_3"/>
    <property type="match status" value="1"/>
</dbReference>
<gene>
    <name evidence="6" type="ORF">NT6N_18840</name>
</gene>
<keyword evidence="2" id="KW-0964">Secreted</keyword>
<dbReference type="Pfam" id="PF03098">
    <property type="entry name" value="An_peroxidase"/>
    <property type="match status" value="1"/>
</dbReference>
<feature type="compositionally biased region" description="Basic and acidic residues" evidence="4">
    <location>
        <begin position="40"/>
        <end position="66"/>
    </location>
</feature>